<sequence>MRTATALSSALSLRFFCADATGRRILVAAVALGKDADAAAASDDDLDPDLAVLLAAAGEVVEASPFRRKRRRLATAEAAAQRAVGNDEGVRYPSLVTEIRAFYERFSDHERLQPLIRQRKRARAGQFDTERLRLLEDFVLTLNLSQQDQTKLYHLLLFWELTMPGAPGDDGTSLVRHSNGSRSVLRCNQAARAAFSADGPAVSGSGEDDCDSDMEGSDAVDNGRGAADVDTDFMAVDATADAVRPPTPGTAPPSAGDARVAAQDLLLRPVGAYLRLVKVAHLASWPGLSAVGDFLGLSAADRVRVMTYMHFATRVHDGFQERQLVRATPQYRGAAWYDSIAFRCRDDGDDTPERFGQVMALLRLEDADFAIVAEMVRTGVSDGPLTSRGCTHLRWAWLPSTNPGPGAGAGSVRLLCVPVNRWHRVVHVVPDFADLFLRRGVGALPVEFGGADRDVRDQRYMFNAFLPSGGVRLHERDVAGGAS</sequence>
<keyword evidence="2" id="KW-1185">Reference proteome</keyword>
<gene>
    <name evidence="1" type="ORF">I4F81_002911</name>
</gene>
<organism evidence="1 2">
    <name type="scientific">Pyropia yezoensis</name>
    <name type="common">Susabi-nori</name>
    <name type="synonym">Porphyra yezoensis</name>
    <dbReference type="NCBI Taxonomy" id="2788"/>
    <lineage>
        <taxon>Eukaryota</taxon>
        <taxon>Rhodophyta</taxon>
        <taxon>Bangiophyceae</taxon>
        <taxon>Bangiales</taxon>
        <taxon>Bangiaceae</taxon>
        <taxon>Pyropia</taxon>
    </lineage>
</organism>
<protein>
    <submittedName>
        <fullName evidence="1">Uncharacterized protein</fullName>
    </submittedName>
</protein>
<dbReference type="Proteomes" id="UP000798662">
    <property type="component" value="Chromosome 1"/>
</dbReference>
<name>A0ACC3BS30_PYRYE</name>
<reference evidence="1" key="1">
    <citation type="submission" date="2019-11" db="EMBL/GenBank/DDBJ databases">
        <title>Nori genome reveals adaptations in red seaweeds to the harsh intertidal environment.</title>
        <authorList>
            <person name="Wang D."/>
            <person name="Mao Y."/>
        </authorList>
    </citation>
    <scope>NUCLEOTIDE SEQUENCE</scope>
    <source>
        <tissue evidence="1">Gametophyte</tissue>
    </source>
</reference>
<accession>A0ACC3BS30</accession>
<proteinExistence type="predicted"/>
<dbReference type="EMBL" id="CM020618">
    <property type="protein sequence ID" value="KAK1860322.1"/>
    <property type="molecule type" value="Genomic_DNA"/>
</dbReference>
<evidence type="ECO:0000313" key="1">
    <source>
        <dbReference type="EMBL" id="KAK1860322.1"/>
    </source>
</evidence>
<comment type="caution">
    <text evidence="1">The sequence shown here is derived from an EMBL/GenBank/DDBJ whole genome shotgun (WGS) entry which is preliminary data.</text>
</comment>
<evidence type="ECO:0000313" key="2">
    <source>
        <dbReference type="Proteomes" id="UP000798662"/>
    </source>
</evidence>